<keyword evidence="8" id="KW-0479">Metal-binding</keyword>
<dbReference type="EMBL" id="APAU02000045">
    <property type="protein sequence ID" value="EUB59388.1"/>
    <property type="molecule type" value="Genomic_DNA"/>
</dbReference>
<comment type="caution">
    <text evidence="18">The sequence shown here is derived from an EMBL/GenBank/DDBJ whole genome shotgun (WGS) entry which is preliminary data.</text>
</comment>
<evidence type="ECO:0000256" key="9">
    <source>
        <dbReference type="ARBA" id="ARBA00022734"/>
    </source>
</evidence>
<evidence type="ECO:0000256" key="6">
    <source>
        <dbReference type="ARBA" id="ARBA00022679"/>
    </source>
</evidence>
<keyword evidence="14 16" id="KW-1015">Disulfide bond</keyword>
<comment type="similarity">
    <text evidence="4 16">Belongs to the glycosyltransferase 2 family. GalNAc-T subfamily.</text>
</comment>
<evidence type="ECO:0000256" key="7">
    <source>
        <dbReference type="ARBA" id="ARBA00022692"/>
    </source>
</evidence>
<dbReference type="SUPFAM" id="SSF53448">
    <property type="entry name" value="Nucleotide-diphospho-sugar transferases"/>
    <property type="match status" value="1"/>
</dbReference>
<comment type="cofactor">
    <cofactor evidence="1 16">
        <name>Mn(2+)</name>
        <dbReference type="ChEBI" id="CHEBI:29035"/>
    </cofactor>
</comment>
<dbReference type="GO" id="GO:0000139">
    <property type="term" value="C:Golgi membrane"/>
    <property type="evidence" value="ECO:0007669"/>
    <property type="project" value="UniProtKB-SubCell"/>
</dbReference>
<keyword evidence="6 16" id="KW-0808">Transferase</keyword>
<sequence>MCLSQASSLPSTHIDCVQTRAKLALTLPFAPVWVVSFHFLYKNMGFGMLFYLLITLKDICIYSDDATEKGNQEDLQKQQYQGGLFGGLSGRGVAALLARLGGGGGGSLSLLGEGGKPVRLPASLMADSKAKFGLNQFDVVVSNLISVNRSLPDVRHPSCRDSDLAKMAEKSGLNTSVIIVFHNEAWSTLLRTIHSVLNRSPPKLLQEVILVDDASDRGKLFYLMILHFDDYLGASLETYVDALGARVRLLRLHERSGLIRARLAGAWEARGSTLTFLDAHCEVTVGWLEPLIAHVFINPHSVVCPAIDVISDTTFEYLQSTEKTWGVFGWDLLFDWDVVSPREELRRHHNPTMPIRTPAMAGGLFLIRRDYFYRASYSFSCPLSQLGAYDEGMEVWGGENVEMSLRVWQCGGELLIVPCSRVGHVFRKVSPYSWPGGVTHVLHRNRVRTARVWLDEFIELPFTLDPSLRTFEYGDVSERIALRRRLKCKSFSWYLRNIFPESNIRPHITRLGQIRNPVHELCFDTGGGRKGQMIAAVACRGVGSGSGGSAQQTFSVSTAGELTASVGCLGARHIHDNLILGQCDGDAGAFQKFVYDEQTKHILHVYSNLCVRVDTTRRELPLFLDNCATSDEFVWELPPHFYNQTSRTQ</sequence>
<evidence type="ECO:0000256" key="4">
    <source>
        <dbReference type="ARBA" id="ARBA00005680"/>
    </source>
</evidence>
<dbReference type="InterPro" id="IPR001173">
    <property type="entry name" value="Glyco_trans_2-like"/>
</dbReference>
<keyword evidence="19" id="KW-1185">Reference proteome</keyword>
<evidence type="ECO:0000256" key="2">
    <source>
        <dbReference type="ARBA" id="ARBA00004323"/>
    </source>
</evidence>
<dbReference type="OMA" id="ETLQCKS"/>
<evidence type="ECO:0000256" key="15">
    <source>
        <dbReference type="ARBA" id="ARBA00023211"/>
    </source>
</evidence>
<dbReference type="InterPro" id="IPR045885">
    <property type="entry name" value="GalNAc-T"/>
</dbReference>
<dbReference type="Gene3D" id="2.80.10.50">
    <property type="match status" value="1"/>
</dbReference>
<organism evidence="18 19">
    <name type="scientific">Echinococcus granulosus</name>
    <name type="common">Hydatid tapeworm</name>
    <dbReference type="NCBI Taxonomy" id="6210"/>
    <lineage>
        <taxon>Eukaryota</taxon>
        <taxon>Metazoa</taxon>
        <taxon>Spiralia</taxon>
        <taxon>Lophotrochozoa</taxon>
        <taxon>Platyhelminthes</taxon>
        <taxon>Cestoda</taxon>
        <taxon>Eucestoda</taxon>
        <taxon>Cyclophyllidea</taxon>
        <taxon>Taeniidae</taxon>
        <taxon>Echinococcus</taxon>
        <taxon>Echinococcus granulosus group</taxon>
    </lineage>
</organism>
<dbReference type="InterPro" id="IPR035992">
    <property type="entry name" value="Ricin_B-like_lectins"/>
</dbReference>
<dbReference type="RefSeq" id="XP_024350584.1">
    <property type="nucleotide sequence ID" value="XM_024494991.1"/>
</dbReference>
<keyword evidence="7" id="KW-0812">Transmembrane</keyword>
<dbReference type="Pfam" id="PF00535">
    <property type="entry name" value="Glycos_transf_2"/>
    <property type="match status" value="1"/>
</dbReference>
<keyword evidence="13" id="KW-0472">Membrane</keyword>
<evidence type="ECO:0000313" key="19">
    <source>
        <dbReference type="Proteomes" id="UP000019149"/>
    </source>
</evidence>
<proteinExistence type="inferred from homology"/>
<comment type="subcellular location">
    <subcellularLocation>
        <location evidence="2 16">Golgi apparatus membrane</location>
        <topology evidence="2 16">Single-pass type II membrane protein</topology>
    </subcellularLocation>
</comment>
<keyword evidence="15 16" id="KW-0464">Manganese</keyword>
<dbReference type="Pfam" id="PF00652">
    <property type="entry name" value="Ricin_B_lectin"/>
    <property type="match status" value="1"/>
</dbReference>
<protein>
    <recommendedName>
        <fullName evidence="16">Polypeptide N-acetylgalactosaminyltransferase</fullName>
        <ecNumber evidence="16">2.4.1.-</ecNumber>
    </recommendedName>
    <alternativeName>
        <fullName evidence="16">Protein-UDP acetylgalactosaminyltransferase</fullName>
    </alternativeName>
</protein>
<dbReference type="SUPFAM" id="SSF50370">
    <property type="entry name" value="Ricin B-like lectins"/>
    <property type="match status" value="1"/>
</dbReference>
<dbReference type="PROSITE" id="PS50231">
    <property type="entry name" value="RICIN_B_LECTIN"/>
    <property type="match status" value="1"/>
</dbReference>
<evidence type="ECO:0000256" key="10">
    <source>
        <dbReference type="ARBA" id="ARBA00022968"/>
    </source>
</evidence>
<feature type="domain" description="Ricin B lectin" evidence="17">
    <location>
        <begin position="512"/>
        <end position="638"/>
    </location>
</feature>
<dbReference type="GO" id="GO:0004653">
    <property type="term" value="F:polypeptide N-acetylgalactosaminyltransferase activity"/>
    <property type="evidence" value="ECO:0007669"/>
    <property type="project" value="TreeGrafter"/>
</dbReference>
<evidence type="ECO:0000256" key="1">
    <source>
        <dbReference type="ARBA" id="ARBA00001936"/>
    </source>
</evidence>
<evidence type="ECO:0000256" key="12">
    <source>
        <dbReference type="ARBA" id="ARBA00023034"/>
    </source>
</evidence>
<dbReference type="KEGG" id="egl:EGR_05742"/>
<gene>
    <name evidence="18" type="ORF">EGR_05742</name>
</gene>
<keyword evidence="12 16" id="KW-0333">Golgi apparatus</keyword>
<dbReference type="GO" id="GO:0046872">
    <property type="term" value="F:metal ion binding"/>
    <property type="evidence" value="ECO:0007669"/>
    <property type="project" value="UniProtKB-KW"/>
</dbReference>
<dbReference type="AlphaFoldDB" id="W6UE93"/>
<comment type="pathway">
    <text evidence="3 16">Protein modification; protein glycosylation.</text>
</comment>
<dbReference type="Gene3D" id="3.90.550.10">
    <property type="entry name" value="Spore Coat Polysaccharide Biosynthesis Protein SpsA, Chain A"/>
    <property type="match status" value="1"/>
</dbReference>
<dbReference type="GO" id="GO:0030246">
    <property type="term" value="F:carbohydrate binding"/>
    <property type="evidence" value="ECO:0007669"/>
    <property type="project" value="UniProtKB-KW"/>
</dbReference>
<evidence type="ECO:0000256" key="13">
    <source>
        <dbReference type="ARBA" id="ARBA00023136"/>
    </source>
</evidence>
<evidence type="ECO:0000259" key="17">
    <source>
        <dbReference type="SMART" id="SM00458"/>
    </source>
</evidence>
<dbReference type="FunFam" id="3.90.550.10:FF:000021">
    <property type="entry name" value="Polypeptide N-acetylgalactosaminyltransferase"/>
    <property type="match status" value="1"/>
</dbReference>
<evidence type="ECO:0000256" key="8">
    <source>
        <dbReference type="ARBA" id="ARBA00022723"/>
    </source>
</evidence>
<dbReference type="SMART" id="SM00458">
    <property type="entry name" value="RICIN"/>
    <property type="match status" value="1"/>
</dbReference>
<evidence type="ECO:0000256" key="3">
    <source>
        <dbReference type="ARBA" id="ARBA00004922"/>
    </source>
</evidence>
<dbReference type="CTD" id="36341457"/>
<dbReference type="Proteomes" id="UP000019149">
    <property type="component" value="Unassembled WGS sequence"/>
</dbReference>
<evidence type="ECO:0000256" key="14">
    <source>
        <dbReference type="ARBA" id="ARBA00023157"/>
    </source>
</evidence>
<dbReference type="UniPathway" id="UPA00378"/>
<keyword evidence="10" id="KW-0735">Signal-anchor</keyword>
<dbReference type="InterPro" id="IPR000772">
    <property type="entry name" value="Ricin_B_lectin"/>
</dbReference>
<dbReference type="STRING" id="6210.W6UE93"/>
<reference evidence="18 19" key="1">
    <citation type="journal article" date="2013" name="Nat. Genet.">
        <title>The genome of the hydatid tapeworm Echinococcus granulosus.</title>
        <authorList>
            <person name="Zheng H."/>
            <person name="Zhang W."/>
            <person name="Zhang L."/>
            <person name="Zhang Z."/>
            <person name="Li J."/>
            <person name="Lu G."/>
            <person name="Zhu Y."/>
            <person name="Wang Y."/>
            <person name="Huang Y."/>
            <person name="Liu J."/>
            <person name="Kang H."/>
            <person name="Chen J."/>
            <person name="Wang L."/>
            <person name="Chen A."/>
            <person name="Yu S."/>
            <person name="Gao Z."/>
            <person name="Jin L."/>
            <person name="Gu W."/>
            <person name="Wang Z."/>
            <person name="Zhao L."/>
            <person name="Shi B."/>
            <person name="Wen H."/>
            <person name="Lin R."/>
            <person name="Jones M.K."/>
            <person name="Brejova B."/>
            <person name="Vinar T."/>
            <person name="Zhao G."/>
            <person name="McManus D.P."/>
            <person name="Chen Z."/>
            <person name="Zhou Y."/>
            <person name="Wang S."/>
        </authorList>
    </citation>
    <scope>NUCLEOTIDE SEQUENCE [LARGE SCALE GENOMIC DNA]</scope>
</reference>
<dbReference type="GeneID" id="36341457"/>
<keyword evidence="11" id="KW-1133">Transmembrane helix</keyword>
<accession>W6UE93</accession>
<evidence type="ECO:0000256" key="5">
    <source>
        <dbReference type="ARBA" id="ARBA00022676"/>
    </source>
</evidence>
<evidence type="ECO:0000256" key="16">
    <source>
        <dbReference type="RuleBase" id="RU361242"/>
    </source>
</evidence>
<name>W6UE93_ECHGR</name>
<evidence type="ECO:0000313" key="18">
    <source>
        <dbReference type="EMBL" id="EUB59388.1"/>
    </source>
</evidence>
<evidence type="ECO:0000256" key="11">
    <source>
        <dbReference type="ARBA" id="ARBA00022989"/>
    </source>
</evidence>
<keyword evidence="9 16" id="KW-0430">Lectin</keyword>
<dbReference type="EC" id="2.4.1.-" evidence="16"/>
<dbReference type="PANTHER" id="PTHR11675:SF101">
    <property type="entry name" value="POLYPEPTIDE N-ACETYLGALACTOSAMINYLTRANSFERASE 5"/>
    <property type="match status" value="1"/>
</dbReference>
<dbReference type="OrthoDB" id="330637at2759"/>
<dbReference type="GO" id="GO:0006493">
    <property type="term" value="P:protein O-linked glycosylation"/>
    <property type="evidence" value="ECO:0007669"/>
    <property type="project" value="UniProtKB-ARBA"/>
</dbReference>
<dbReference type="PANTHER" id="PTHR11675">
    <property type="entry name" value="N-ACETYLGALACTOSAMINYLTRANSFERASE"/>
    <property type="match status" value="1"/>
</dbReference>
<keyword evidence="5 16" id="KW-0328">Glycosyltransferase</keyword>
<dbReference type="CDD" id="cd02510">
    <property type="entry name" value="pp-GalNAc-T"/>
    <property type="match status" value="1"/>
</dbReference>
<dbReference type="InterPro" id="IPR029044">
    <property type="entry name" value="Nucleotide-diphossugar_trans"/>
</dbReference>